<evidence type="ECO:0000259" key="2">
    <source>
        <dbReference type="Pfam" id="PF20057"/>
    </source>
</evidence>
<comment type="caution">
    <text evidence="3">The sequence shown here is derived from an EMBL/GenBank/DDBJ whole genome shotgun (WGS) entry which is preliminary data.</text>
</comment>
<evidence type="ECO:0000313" key="3">
    <source>
        <dbReference type="EMBL" id="MBB5987000.1"/>
    </source>
</evidence>
<dbReference type="Pfam" id="PF20057">
    <property type="entry name" value="DUF6456"/>
    <property type="match status" value="1"/>
</dbReference>
<gene>
    <name evidence="3" type="ORF">HNP60_002974</name>
</gene>
<dbReference type="Proteomes" id="UP001138540">
    <property type="component" value="Unassembled WGS sequence"/>
</dbReference>
<protein>
    <recommendedName>
        <fullName evidence="2">DUF6456 domain-containing protein</fullName>
    </recommendedName>
</protein>
<dbReference type="InterPro" id="IPR045599">
    <property type="entry name" value="DUF6456"/>
</dbReference>
<evidence type="ECO:0000313" key="4">
    <source>
        <dbReference type="Proteomes" id="UP001138540"/>
    </source>
</evidence>
<feature type="region of interest" description="Disordered" evidence="1">
    <location>
        <begin position="1"/>
        <end position="23"/>
    </location>
</feature>
<evidence type="ECO:0000256" key="1">
    <source>
        <dbReference type="SAM" id="MobiDB-lite"/>
    </source>
</evidence>
<dbReference type="RefSeq" id="WP_260394920.1">
    <property type="nucleotide sequence ID" value="NZ_JACHKA010000001.1"/>
</dbReference>
<keyword evidence="4" id="KW-1185">Reference proteome</keyword>
<name>A0ABR6NI82_9SPHN</name>
<feature type="domain" description="DUF6456" evidence="2">
    <location>
        <begin position="41"/>
        <end position="171"/>
    </location>
</feature>
<accession>A0ABR6NI82</accession>
<reference evidence="3 4" key="1">
    <citation type="submission" date="2020-08" db="EMBL/GenBank/DDBJ databases">
        <title>Exploring microbial biodiversity for novel pathways involved in the catabolism of aromatic compounds derived from lignin.</title>
        <authorList>
            <person name="Elkins J."/>
        </authorList>
    </citation>
    <scope>NUCLEOTIDE SEQUENCE [LARGE SCALE GENOMIC DNA]</scope>
    <source>
        <strain evidence="3 4">B1D3A</strain>
    </source>
</reference>
<sequence>MAVQAKQGNGHAKKVPQAGSAAQKLVERRVEGPDGKPHVVTINLGESPTSWLYARRMLSSRQFAAAEAIRADWERAAMNARVTMNWDMAAAPSRGRRPAPGGADRTMTQIAARERLNAALAAAGPGLSDILWRVACACESLAAAEQTLGWPARAGKLVLGFALDRVADYYRIR</sequence>
<organism evidence="3 4">
    <name type="scientific">Sphingobium lignivorans</name>
    <dbReference type="NCBI Taxonomy" id="2735886"/>
    <lineage>
        <taxon>Bacteria</taxon>
        <taxon>Pseudomonadati</taxon>
        <taxon>Pseudomonadota</taxon>
        <taxon>Alphaproteobacteria</taxon>
        <taxon>Sphingomonadales</taxon>
        <taxon>Sphingomonadaceae</taxon>
        <taxon>Sphingobium</taxon>
    </lineage>
</organism>
<proteinExistence type="predicted"/>
<dbReference type="EMBL" id="JACHKA010000001">
    <property type="protein sequence ID" value="MBB5987000.1"/>
    <property type="molecule type" value="Genomic_DNA"/>
</dbReference>